<dbReference type="SUPFAM" id="SSF52799">
    <property type="entry name" value="(Phosphotyrosine protein) phosphatases II"/>
    <property type="match status" value="1"/>
</dbReference>
<dbReference type="SMART" id="SM00404">
    <property type="entry name" value="PTPc_motif"/>
    <property type="match status" value="1"/>
</dbReference>
<organism evidence="4 5">
    <name type="scientific">Bursaphelenchus xylophilus</name>
    <name type="common">Pinewood nematode worm</name>
    <name type="synonym">Aphelenchoides xylophilus</name>
    <dbReference type="NCBI Taxonomy" id="6326"/>
    <lineage>
        <taxon>Eukaryota</taxon>
        <taxon>Metazoa</taxon>
        <taxon>Ecdysozoa</taxon>
        <taxon>Nematoda</taxon>
        <taxon>Chromadorea</taxon>
        <taxon>Rhabditida</taxon>
        <taxon>Tylenchina</taxon>
        <taxon>Tylenchomorpha</taxon>
        <taxon>Aphelenchoidea</taxon>
        <taxon>Aphelenchoididae</taxon>
        <taxon>Bursaphelenchus</taxon>
    </lineage>
</organism>
<evidence type="ECO:0000259" key="3">
    <source>
        <dbReference type="PROSITE" id="PS50056"/>
    </source>
</evidence>
<feature type="compositionally biased region" description="Basic residues" evidence="1">
    <location>
        <begin position="139"/>
        <end position="160"/>
    </location>
</feature>
<feature type="compositionally biased region" description="Basic residues" evidence="1">
    <location>
        <begin position="39"/>
        <end position="52"/>
    </location>
</feature>
<dbReference type="InterPro" id="IPR000242">
    <property type="entry name" value="PTP_cat"/>
</dbReference>
<dbReference type="EMBL" id="CAJFCV020000005">
    <property type="protein sequence ID" value="CAG9122855.1"/>
    <property type="molecule type" value="Genomic_DNA"/>
</dbReference>
<dbReference type="InterPro" id="IPR003595">
    <property type="entry name" value="Tyr_Pase_cat"/>
</dbReference>
<dbReference type="GO" id="GO:0004725">
    <property type="term" value="F:protein tyrosine phosphatase activity"/>
    <property type="evidence" value="ECO:0007669"/>
    <property type="project" value="InterPro"/>
</dbReference>
<dbReference type="AlphaFoldDB" id="A0A7I8X5R6"/>
<dbReference type="Gene3D" id="3.90.190.10">
    <property type="entry name" value="Protein tyrosine phosphatase superfamily"/>
    <property type="match status" value="1"/>
</dbReference>
<feature type="compositionally biased region" description="Basic and acidic residues" evidence="1">
    <location>
        <begin position="568"/>
        <end position="589"/>
    </location>
</feature>
<dbReference type="SMART" id="SM00194">
    <property type="entry name" value="PTPc"/>
    <property type="match status" value="1"/>
</dbReference>
<dbReference type="InterPro" id="IPR052782">
    <property type="entry name" value="Oocyte-zygote_transition_reg"/>
</dbReference>
<feature type="region of interest" description="Disordered" evidence="1">
    <location>
        <begin position="83"/>
        <end position="217"/>
    </location>
</feature>
<dbReference type="CDD" id="cd00047">
    <property type="entry name" value="PTPc"/>
    <property type="match status" value="1"/>
</dbReference>
<feature type="domain" description="Tyrosine specific protein phosphatases" evidence="3">
    <location>
        <begin position="438"/>
        <end position="508"/>
    </location>
</feature>
<dbReference type="SMR" id="A0A7I8X5R6"/>
<dbReference type="Pfam" id="PF00102">
    <property type="entry name" value="Y_phosphatase"/>
    <property type="match status" value="1"/>
</dbReference>
<evidence type="ECO:0000313" key="4">
    <source>
        <dbReference type="EMBL" id="CAD5231601.1"/>
    </source>
</evidence>
<feature type="region of interest" description="Disordered" evidence="1">
    <location>
        <begin position="35"/>
        <end position="71"/>
    </location>
</feature>
<dbReference type="PANTHER" id="PTHR46163">
    <property type="entry name" value="TYROSINE-PROTEIN PHOSPHATASE-RELATED"/>
    <property type="match status" value="1"/>
</dbReference>
<dbReference type="PROSITE" id="PS50055">
    <property type="entry name" value="TYR_PHOSPHATASE_PTP"/>
    <property type="match status" value="1"/>
</dbReference>
<keyword evidence="5" id="KW-1185">Reference proteome</keyword>
<evidence type="ECO:0000259" key="2">
    <source>
        <dbReference type="PROSITE" id="PS50055"/>
    </source>
</evidence>
<feature type="domain" description="Tyrosine-protein phosphatase" evidence="2">
    <location>
        <begin position="286"/>
        <end position="517"/>
    </location>
</feature>
<name>A0A7I8X5R6_BURXY</name>
<feature type="region of interest" description="Disordered" evidence="1">
    <location>
        <begin position="567"/>
        <end position="603"/>
    </location>
</feature>
<dbReference type="PROSITE" id="PS00383">
    <property type="entry name" value="TYR_PHOSPHATASE_1"/>
    <property type="match status" value="1"/>
</dbReference>
<dbReference type="PROSITE" id="PS50056">
    <property type="entry name" value="TYR_PHOSPHATASE_2"/>
    <property type="match status" value="1"/>
</dbReference>
<protein>
    <submittedName>
        <fullName evidence="4">(pine wood nematode) hypothetical protein</fullName>
    </submittedName>
</protein>
<proteinExistence type="predicted"/>
<comment type="caution">
    <text evidence="4">The sequence shown here is derived from an EMBL/GenBank/DDBJ whole genome shotgun (WGS) entry which is preliminary data.</text>
</comment>
<dbReference type="Proteomes" id="UP000582659">
    <property type="component" value="Unassembled WGS sequence"/>
</dbReference>
<feature type="compositionally biased region" description="Basic and acidic residues" evidence="1">
    <location>
        <begin position="53"/>
        <end position="66"/>
    </location>
</feature>
<dbReference type="Proteomes" id="UP000659654">
    <property type="component" value="Unassembled WGS sequence"/>
</dbReference>
<accession>A0A7I8X5R6</accession>
<gene>
    <name evidence="4" type="ORF">BXYJ_LOCUS11697</name>
</gene>
<dbReference type="InterPro" id="IPR029021">
    <property type="entry name" value="Prot-tyrosine_phosphatase-like"/>
</dbReference>
<dbReference type="OrthoDB" id="9979034at2759"/>
<feature type="compositionally biased region" description="Low complexity" evidence="1">
    <location>
        <begin position="161"/>
        <end position="183"/>
    </location>
</feature>
<dbReference type="InterPro" id="IPR000387">
    <property type="entry name" value="Tyr_Pase_dom"/>
</dbReference>
<evidence type="ECO:0000256" key="1">
    <source>
        <dbReference type="SAM" id="MobiDB-lite"/>
    </source>
</evidence>
<dbReference type="InterPro" id="IPR016130">
    <property type="entry name" value="Tyr_Pase_AS"/>
</dbReference>
<evidence type="ECO:0000313" key="5">
    <source>
        <dbReference type="Proteomes" id="UP000659654"/>
    </source>
</evidence>
<dbReference type="EMBL" id="CAJFDI010000005">
    <property type="protein sequence ID" value="CAD5231601.1"/>
    <property type="molecule type" value="Genomic_DNA"/>
</dbReference>
<sequence>MRNHRPKFIHFVIHLTGQSFAPILLILGMSQEGKIQKSNSRKWGRHSKKASIKPRESFDKAEKNTQCDDDEVETKRKFSVVPRFFRKDKNKRSRSCSKENTQHSTTPSSHRRRLVNEQAEAQQHKASKVQCQSESGSQTKKKKVKQIENKKKKSSKRSRPGRQGQPSTPAAATPVPVPQQAPQKESHADLQDAANPTTFHARTGRPKRTYMEEDDDVEISDREIKKCEAAVVEPEPEVEKVSDRRAVVITKFCKNGVREIIKQFKAFKDMKPAEDECKAFNAFEVRNRYADVYCLDATRVILKGRERDDDYIHASFVHLPNSSVPKYICAQGPTEETVADFWHMVMNEDVGVIVMLCQFVEQDAEKCAEYFPVESGETHLAGEFSVHTEMVEPLEHNIITRKITVKHRNFTSMIKTVTHLWWNEWPDHLAPLEADSTLFLLKQIKSRVGDKMALVHCSAGIGRTGTLVAIDFANEHLKNSAKGLTMPDICKKLRQQRAHAVQSLVQYIFLHAALAEIALEEKLIKEDKEVVVKFVDEYKKHMEKLISKLKKKESMQKPVLQVIGLDLRQAESENPRTEMEARKPVDDKTQPPNFVKGADELKE</sequence>
<feature type="compositionally biased region" description="Basic residues" evidence="1">
    <location>
        <begin position="84"/>
        <end position="95"/>
    </location>
</feature>
<reference evidence="4" key="1">
    <citation type="submission" date="2020-09" db="EMBL/GenBank/DDBJ databases">
        <authorList>
            <person name="Kikuchi T."/>
        </authorList>
    </citation>
    <scope>NUCLEOTIDE SEQUENCE</scope>
    <source>
        <strain evidence="4">Ka4C1</strain>
    </source>
</reference>
<dbReference type="PRINTS" id="PR00700">
    <property type="entry name" value="PRTYPHPHTASE"/>
</dbReference>